<proteinExistence type="predicted"/>
<dbReference type="EMBL" id="FONL01000005">
    <property type="protein sequence ID" value="SFE37888.1"/>
    <property type="molecule type" value="Genomic_DNA"/>
</dbReference>
<dbReference type="AlphaFoldDB" id="A0A1I2A2T8"/>
<feature type="signal peptide" evidence="1">
    <location>
        <begin position="1"/>
        <end position="22"/>
    </location>
</feature>
<keyword evidence="1" id="KW-0732">Signal</keyword>
<dbReference type="OrthoDB" id="2037786at2"/>
<reference evidence="2 3" key="1">
    <citation type="submission" date="2016-10" db="EMBL/GenBank/DDBJ databases">
        <authorList>
            <person name="de Groot N.N."/>
        </authorList>
    </citation>
    <scope>NUCLEOTIDE SEQUENCE [LARGE SCALE GENOMIC DNA]</scope>
    <source>
        <strain evidence="2 3">DSM 9236</strain>
    </source>
</reference>
<sequence>MKKLTAILVVLFLMICSMAAAARPEFRSDVSGSKWLQVEDRAIDVTDKDGLILKVQWPVFSSKDDSHGHLIASLKKESDQLRSFFDKDMRESKELAAKGNRDIRNGRWLVYVEIQRDDSRVLSLLEHSFHRDLAGERWGYNGLNYDSKTGKKLSSLDVFKLTKEELADTLLARLTKKYGKRALGDRPKRMILSKIDEDADMEFLPWAMTTDGVTVHFRSGDFHRGYAPLPITIFFREEPELFNKKYMLKY</sequence>
<evidence type="ECO:0000313" key="2">
    <source>
        <dbReference type="EMBL" id="SFE37888.1"/>
    </source>
</evidence>
<keyword evidence="3" id="KW-1185">Reference proteome</keyword>
<feature type="chain" id="PRO_5038578432" description="DUF3298 domain-containing protein" evidence="1">
    <location>
        <begin position="23"/>
        <end position="250"/>
    </location>
</feature>
<evidence type="ECO:0000313" key="3">
    <source>
        <dbReference type="Proteomes" id="UP000198896"/>
    </source>
</evidence>
<dbReference type="RefSeq" id="WP_093913201.1">
    <property type="nucleotide sequence ID" value="NZ_FONL01000005.1"/>
</dbReference>
<accession>A0A1I2A2T8</accession>
<name>A0A1I2A2T8_9FIRM</name>
<dbReference type="Proteomes" id="UP000198896">
    <property type="component" value="Unassembled WGS sequence"/>
</dbReference>
<evidence type="ECO:0000256" key="1">
    <source>
        <dbReference type="SAM" id="SignalP"/>
    </source>
</evidence>
<organism evidence="2 3">
    <name type="scientific">Succiniclasticum ruminis DSM 9236</name>
    <dbReference type="NCBI Taxonomy" id="1123323"/>
    <lineage>
        <taxon>Bacteria</taxon>
        <taxon>Bacillati</taxon>
        <taxon>Bacillota</taxon>
        <taxon>Negativicutes</taxon>
        <taxon>Acidaminococcales</taxon>
        <taxon>Acidaminococcaceae</taxon>
        <taxon>Succiniclasticum</taxon>
    </lineage>
</organism>
<gene>
    <name evidence="2" type="ORF">SAMN05216245_10513</name>
</gene>
<protein>
    <recommendedName>
        <fullName evidence="4">DUF3298 domain-containing protein</fullName>
    </recommendedName>
</protein>
<evidence type="ECO:0008006" key="4">
    <source>
        <dbReference type="Google" id="ProtNLM"/>
    </source>
</evidence>